<sequence>MAQQAEAATIPSVKDLASSEASRRRACLSTIMAFLEDLSPSSPLSPTECLQLWRGFYVALYMHDSKNALSVQKLIAELAGTLRIVDAKDHDSRAASGSDEPGDHHPWLDVWATAFWETVSREWVSIDQWRMNKVLLLVRLVVRELFSLALGWATDATSTSESRTPQNLVASQLEILESWPLSPRERKVPDGLRLHVLDVWVDELAGQLGAAQNAIDEADQSDTAGDAAAAKKAVLLDTAKAFMTPVEKLTKEALSKAVKVRAKEAVQLAEEKLSR</sequence>
<protein>
    <recommendedName>
        <fullName evidence="7">Ribosomal RNA-processing protein 1</fullName>
    </recommendedName>
</protein>
<dbReference type="RefSeq" id="XP_022499280.1">
    <property type="nucleotide sequence ID" value="XM_022644813.1"/>
</dbReference>
<evidence type="ECO:0000256" key="3">
    <source>
        <dbReference type="ARBA" id="ARBA00022552"/>
    </source>
</evidence>
<comment type="subcellular location">
    <subcellularLocation>
        <location evidence="1">Nucleus</location>
    </subcellularLocation>
</comment>
<dbReference type="GO" id="GO:0006364">
    <property type="term" value="P:rRNA processing"/>
    <property type="evidence" value="ECO:0007669"/>
    <property type="project" value="UniProtKB-KW"/>
</dbReference>
<gene>
    <name evidence="5" type="ORF">AYO20_06524</name>
</gene>
<dbReference type="AlphaFoldDB" id="A0A178CWQ0"/>
<reference evidence="5 6" key="1">
    <citation type="submission" date="2016-03" db="EMBL/GenBank/DDBJ databases">
        <title>The draft genome sequence of Fonsecaea nubica causative agent of cutaneous subcutaneous infection in human host.</title>
        <authorList>
            <person name="Costa F."/>
            <person name="Sybren D.H."/>
            <person name="Raittz R.T."/>
            <person name="Weiss V.A."/>
            <person name="Leao A.C."/>
            <person name="Gomes R."/>
            <person name="De Souza E.M."/>
            <person name="Pedrosa F.O."/>
            <person name="Steffens M.B."/>
            <person name="Bombassaro A."/>
            <person name="Tadra-Sfeir M.Z."/>
            <person name="Moreno L.F."/>
            <person name="Najafzadeh M.J."/>
            <person name="Felipe M.S."/>
            <person name="Teixeira M."/>
            <person name="Sun J."/>
            <person name="Xi L."/>
            <person name="Castro M.A."/>
            <person name="Vicente V.A."/>
        </authorList>
    </citation>
    <scope>NUCLEOTIDE SEQUENCE [LARGE SCALE GENOMIC DNA]</scope>
    <source>
        <strain evidence="5 6">CBS 269.64</strain>
    </source>
</reference>
<evidence type="ECO:0000256" key="4">
    <source>
        <dbReference type="ARBA" id="ARBA00023242"/>
    </source>
</evidence>
<organism evidence="5 6">
    <name type="scientific">Fonsecaea nubica</name>
    <dbReference type="NCBI Taxonomy" id="856822"/>
    <lineage>
        <taxon>Eukaryota</taxon>
        <taxon>Fungi</taxon>
        <taxon>Dikarya</taxon>
        <taxon>Ascomycota</taxon>
        <taxon>Pezizomycotina</taxon>
        <taxon>Eurotiomycetes</taxon>
        <taxon>Chaetothyriomycetidae</taxon>
        <taxon>Chaetothyriales</taxon>
        <taxon>Herpotrichiellaceae</taxon>
        <taxon>Fonsecaea</taxon>
    </lineage>
</organism>
<keyword evidence="4" id="KW-0539">Nucleus</keyword>
<dbReference type="GO" id="GO:0030688">
    <property type="term" value="C:preribosome, small subunit precursor"/>
    <property type="evidence" value="ECO:0007669"/>
    <property type="project" value="InterPro"/>
</dbReference>
<dbReference type="EMBL" id="LVCJ01000041">
    <property type="protein sequence ID" value="OAL34268.1"/>
    <property type="molecule type" value="Genomic_DNA"/>
</dbReference>
<accession>A0A178CWQ0</accession>
<dbReference type="Proteomes" id="UP000185904">
    <property type="component" value="Unassembled WGS sequence"/>
</dbReference>
<name>A0A178CWQ0_9EURO</name>
<evidence type="ECO:0000313" key="6">
    <source>
        <dbReference type="Proteomes" id="UP000185904"/>
    </source>
</evidence>
<evidence type="ECO:0000256" key="1">
    <source>
        <dbReference type="ARBA" id="ARBA00004123"/>
    </source>
</evidence>
<keyword evidence="3" id="KW-0698">rRNA processing</keyword>
<keyword evidence="6" id="KW-1185">Reference proteome</keyword>
<dbReference type="PANTHER" id="PTHR13026">
    <property type="entry name" value="NNP-1 PROTEIN NOVEL NUCLEAR PROTEIN 1 NOP52"/>
    <property type="match status" value="1"/>
</dbReference>
<evidence type="ECO:0008006" key="7">
    <source>
        <dbReference type="Google" id="ProtNLM"/>
    </source>
</evidence>
<comment type="similarity">
    <text evidence="2">Belongs to the RRP1 family.</text>
</comment>
<comment type="caution">
    <text evidence="5">The sequence shown here is derived from an EMBL/GenBank/DDBJ whole genome shotgun (WGS) entry which is preliminary data.</text>
</comment>
<dbReference type="OrthoDB" id="2019504at2759"/>
<dbReference type="PANTHER" id="PTHR13026:SF0">
    <property type="entry name" value="RIBOSOMAL RNA PROCESSING 1B"/>
    <property type="match status" value="1"/>
</dbReference>
<dbReference type="GeneID" id="34589938"/>
<dbReference type="InterPro" id="IPR010301">
    <property type="entry name" value="RRP1"/>
</dbReference>
<dbReference type="GO" id="GO:0005634">
    <property type="term" value="C:nucleus"/>
    <property type="evidence" value="ECO:0007669"/>
    <property type="project" value="UniProtKB-SubCell"/>
</dbReference>
<proteinExistence type="inferred from homology"/>
<evidence type="ECO:0000256" key="2">
    <source>
        <dbReference type="ARBA" id="ARBA00006374"/>
    </source>
</evidence>
<dbReference type="Pfam" id="PF05997">
    <property type="entry name" value="Nop52"/>
    <property type="match status" value="1"/>
</dbReference>
<evidence type="ECO:0000313" key="5">
    <source>
        <dbReference type="EMBL" id="OAL34268.1"/>
    </source>
</evidence>